<evidence type="ECO:0000313" key="2">
    <source>
        <dbReference type="Proteomes" id="UP000501690"/>
    </source>
</evidence>
<protein>
    <submittedName>
        <fullName evidence="1">Uncharacterized protein</fullName>
    </submittedName>
</protein>
<gene>
    <name evidence="1" type="ORF">DEO72_LG4g487</name>
</gene>
<name>A0A4D6LLS1_VIGUN</name>
<organism evidence="1 2">
    <name type="scientific">Vigna unguiculata</name>
    <name type="common">Cowpea</name>
    <dbReference type="NCBI Taxonomy" id="3917"/>
    <lineage>
        <taxon>Eukaryota</taxon>
        <taxon>Viridiplantae</taxon>
        <taxon>Streptophyta</taxon>
        <taxon>Embryophyta</taxon>
        <taxon>Tracheophyta</taxon>
        <taxon>Spermatophyta</taxon>
        <taxon>Magnoliopsida</taxon>
        <taxon>eudicotyledons</taxon>
        <taxon>Gunneridae</taxon>
        <taxon>Pentapetalae</taxon>
        <taxon>rosids</taxon>
        <taxon>fabids</taxon>
        <taxon>Fabales</taxon>
        <taxon>Fabaceae</taxon>
        <taxon>Papilionoideae</taxon>
        <taxon>50 kb inversion clade</taxon>
        <taxon>NPAAA clade</taxon>
        <taxon>indigoferoid/millettioid clade</taxon>
        <taxon>Phaseoleae</taxon>
        <taxon>Vigna</taxon>
    </lineage>
</organism>
<accession>A0A4D6LLS1</accession>
<sequence length="130" mass="13617">MPVLAFDCDEDSLSMHKPVSRKILSWCLAVICEPPSDSGGSVGYLGLGRLAAESFPLGDSCYNSGTLKLVRLAVRVVPLGGIAAWGFLRRLTLGSTCHPLGSLEAAMPSGMCPPPGDFDAAALSCWILHA</sequence>
<keyword evidence="2" id="KW-1185">Reference proteome</keyword>
<proteinExistence type="predicted"/>
<reference evidence="1 2" key="1">
    <citation type="submission" date="2019-04" db="EMBL/GenBank/DDBJ databases">
        <title>An improved genome assembly and genetic linkage map for asparagus bean, Vigna unguiculata ssp. sesquipedialis.</title>
        <authorList>
            <person name="Xia Q."/>
            <person name="Zhang R."/>
            <person name="Dong Y."/>
        </authorList>
    </citation>
    <scope>NUCLEOTIDE SEQUENCE [LARGE SCALE GENOMIC DNA]</scope>
    <source>
        <tissue evidence="1">Leaf</tissue>
    </source>
</reference>
<dbReference type="Proteomes" id="UP000501690">
    <property type="component" value="Linkage Group LG4"/>
</dbReference>
<dbReference type="EMBL" id="CP039348">
    <property type="protein sequence ID" value="QCD89541.1"/>
    <property type="molecule type" value="Genomic_DNA"/>
</dbReference>
<evidence type="ECO:0000313" key="1">
    <source>
        <dbReference type="EMBL" id="QCD89541.1"/>
    </source>
</evidence>
<dbReference type="AlphaFoldDB" id="A0A4D6LLS1"/>